<dbReference type="Proteomes" id="UP000277580">
    <property type="component" value="Unassembled WGS sequence"/>
</dbReference>
<reference evidence="6 7" key="1">
    <citation type="journal article" date="2018" name="Nat. Ecol. Evol.">
        <title>Pezizomycetes genomes reveal the molecular basis of ectomycorrhizal truffle lifestyle.</title>
        <authorList>
            <person name="Murat C."/>
            <person name="Payen T."/>
            <person name="Noel B."/>
            <person name="Kuo A."/>
            <person name="Morin E."/>
            <person name="Chen J."/>
            <person name="Kohler A."/>
            <person name="Krizsan K."/>
            <person name="Balestrini R."/>
            <person name="Da Silva C."/>
            <person name="Montanini B."/>
            <person name="Hainaut M."/>
            <person name="Levati E."/>
            <person name="Barry K.W."/>
            <person name="Belfiori B."/>
            <person name="Cichocki N."/>
            <person name="Clum A."/>
            <person name="Dockter R.B."/>
            <person name="Fauchery L."/>
            <person name="Guy J."/>
            <person name="Iotti M."/>
            <person name="Le Tacon F."/>
            <person name="Lindquist E.A."/>
            <person name="Lipzen A."/>
            <person name="Malagnac F."/>
            <person name="Mello A."/>
            <person name="Molinier V."/>
            <person name="Miyauchi S."/>
            <person name="Poulain J."/>
            <person name="Riccioni C."/>
            <person name="Rubini A."/>
            <person name="Sitrit Y."/>
            <person name="Splivallo R."/>
            <person name="Traeger S."/>
            <person name="Wang M."/>
            <person name="Zifcakova L."/>
            <person name="Wipf D."/>
            <person name="Zambonelli A."/>
            <person name="Paolocci F."/>
            <person name="Nowrousian M."/>
            <person name="Ottonello S."/>
            <person name="Baldrian P."/>
            <person name="Spatafora J.W."/>
            <person name="Henrissat B."/>
            <person name="Nagy L.G."/>
            <person name="Aury J.M."/>
            <person name="Wincker P."/>
            <person name="Grigoriev I.V."/>
            <person name="Bonfante P."/>
            <person name="Martin F.M."/>
        </authorList>
    </citation>
    <scope>NUCLEOTIDE SEQUENCE [LARGE SCALE GENOMIC DNA]</scope>
    <source>
        <strain evidence="6 7">CCBAS932</strain>
    </source>
</reference>
<keyword evidence="7" id="KW-1185">Reference proteome</keyword>
<name>A0A3N4KEI3_9PEZI</name>
<dbReference type="Gene3D" id="2.60.120.260">
    <property type="entry name" value="Galactose-binding domain-like"/>
    <property type="match status" value="1"/>
</dbReference>
<evidence type="ECO:0000256" key="3">
    <source>
        <dbReference type="ARBA" id="ARBA00022989"/>
    </source>
</evidence>
<evidence type="ECO:0000256" key="1">
    <source>
        <dbReference type="ARBA" id="ARBA00004370"/>
    </source>
</evidence>
<dbReference type="PANTHER" id="PTHR12911:SF8">
    <property type="entry name" value="KLAROID PROTEIN-RELATED"/>
    <property type="match status" value="1"/>
</dbReference>
<evidence type="ECO:0000313" key="7">
    <source>
        <dbReference type="Proteomes" id="UP000277580"/>
    </source>
</evidence>
<dbReference type="InParanoid" id="A0A3N4KEI3"/>
<dbReference type="InterPro" id="IPR045119">
    <property type="entry name" value="SUN1-5"/>
</dbReference>
<proteinExistence type="predicted"/>
<keyword evidence="4" id="KW-0472">Membrane</keyword>
<dbReference type="Pfam" id="PF07738">
    <property type="entry name" value="Sad1_UNC"/>
    <property type="match status" value="1"/>
</dbReference>
<evidence type="ECO:0000256" key="4">
    <source>
        <dbReference type="ARBA" id="ARBA00023136"/>
    </source>
</evidence>
<comment type="subcellular location">
    <subcellularLocation>
        <location evidence="1">Membrane</location>
    </subcellularLocation>
</comment>
<evidence type="ECO:0000256" key="2">
    <source>
        <dbReference type="ARBA" id="ARBA00022692"/>
    </source>
</evidence>
<dbReference type="PROSITE" id="PS51469">
    <property type="entry name" value="SUN"/>
    <property type="match status" value="1"/>
</dbReference>
<dbReference type="InterPro" id="IPR012919">
    <property type="entry name" value="SUN_dom"/>
</dbReference>
<evidence type="ECO:0000313" key="6">
    <source>
        <dbReference type="EMBL" id="RPB07769.1"/>
    </source>
</evidence>
<feature type="domain" description="SUN" evidence="5">
    <location>
        <begin position="72"/>
        <end position="238"/>
    </location>
</feature>
<evidence type="ECO:0000259" key="5">
    <source>
        <dbReference type="PROSITE" id="PS51469"/>
    </source>
</evidence>
<dbReference type="GO" id="GO:0034993">
    <property type="term" value="C:meiotic nuclear membrane microtubule tethering complex"/>
    <property type="evidence" value="ECO:0007669"/>
    <property type="project" value="TreeGrafter"/>
</dbReference>
<dbReference type="AlphaFoldDB" id="A0A3N4KEI3"/>
<accession>A0A3N4KEI3</accession>
<keyword evidence="2" id="KW-0812">Transmembrane</keyword>
<organism evidence="6 7">
    <name type="scientific">Morchella conica CCBAS932</name>
    <dbReference type="NCBI Taxonomy" id="1392247"/>
    <lineage>
        <taxon>Eukaryota</taxon>
        <taxon>Fungi</taxon>
        <taxon>Dikarya</taxon>
        <taxon>Ascomycota</taxon>
        <taxon>Pezizomycotina</taxon>
        <taxon>Pezizomycetes</taxon>
        <taxon>Pezizales</taxon>
        <taxon>Morchellaceae</taxon>
        <taxon>Morchella</taxon>
    </lineage>
</organism>
<dbReference type="OrthoDB" id="342281at2759"/>
<dbReference type="STRING" id="1392247.A0A3N4KEI3"/>
<protein>
    <recommendedName>
        <fullName evidence="5">SUN domain-containing protein</fullName>
    </recommendedName>
</protein>
<dbReference type="GO" id="GO:0043495">
    <property type="term" value="F:protein-membrane adaptor activity"/>
    <property type="evidence" value="ECO:0007669"/>
    <property type="project" value="TreeGrafter"/>
</dbReference>
<sequence>MERLNQDSVLPTLVEDAIKKSPLVVDSAVRKYINQSPHFAPKEGSASPTSGFSSDAEVPSLSVPDYASLLTGGKISPWATSPTFEWSSNKNRWFYAVFGKRRGVIAQPTVAITPTSDVGQCWPFPGDQGNIGVRLALPIFATQISVEHIPKSHAVDISSAPRKIEFWAHGTLYDKFVKLGVFKYDINSGNPRIQTWDLPVDLVNLNITTQLVVFKVINNWGHPDYTCLYRVRVHGKPQMVPKVMDEQDLDAGKRAIPIHPYQY</sequence>
<keyword evidence="3" id="KW-1133">Transmembrane helix</keyword>
<dbReference type="EMBL" id="ML119175">
    <property type="protein sequence ID" value="RPB07769.1"/>
    <property type="molecule type" value="Genomic_DNA"/>
</dbReference>
<dbReference type="PANTHER" id="PTHR12911">
    <property type="entry name" value="SAD1/UNC-84-LIKE PROTEIN-RELATED"/>
    <property type="match status" value="1"/>
</dbReference>
<gene>
    <name evidence="6" type="ORF">P167DRAFT_495263</name>
</gene>